<gene>
    <name evidence="2" type="ORF">SMSK597_1689</name>
</gene>
<dbReference type="SUPFAM" id="SSF54611">
    <property type="entry name" value="SecB-like"/>
    <property type="match status" value="1"/>
</dbReference>
<dbReference type="InterPro" id="IPR003708">
    <property type="entry name" value="SecB"/>
</dbReference>
<dbReference type="AlphaFoldDB" id="E1LUP3"/>
<comment type="similarity">
    <text evidence="1">Belongs to the SecB family.</text>
</comment>
<name>E1LUP3_STRMT</name>
<evidence type="ECO:0000256" key="1">
    <source>
        <dbReference type="ARBA" id="ARBA00009990"/>
    </source>
</evidence>
<organism evidence="2 3">
    <name type="scientific">Streptococcus mitis SK597</name>
    <dbReference type="NCBI Taxonomy" id="585204"/>
    <lineage>
        <taxon>Bacteria</taxon>
        <taxon>Bacillati</taxon>
        <taxon>Bacillota</taxon>
        <taxon>Bacilli</taxon>
        <taxon>Lactobacillales</taxon>
        <taxon>Streptococcaceae</taxon>
        <taxon>Streptococcus</taxon>
        <taxon>Streptococcus mitis group</taxon>
    </lineage>
</organism>
<sequence length="146" mass="16649">MDDYRAKITFSNYMVTELHYEQNSNYDFDAEKLDVDFNIKSKVQISQTNAAVSLSVICGREDNSECPFIIRVSLMGIFEYEGNIKSEEAKSLLTTNAIAILFPYLRSLVSDISGKSNIYPQYRLPLINVVAMLKENDDIEVIDIDE</sequence>
<dbReference type="eggNOG" id="COG1952">
    <property type="taxonomic scope" value="Bacteria"/>
</dbReference>
<dbReference type="PANTHER" id="PTHR36918">
    <property type="match status" value="1"/>
</dbReference>
<dbReference type="PANTHER" id="PTHR36918:SF1">
    <property type="entry name" value="PROTEIN-EXPORT PROTEIN SECB"/>
    <property type="match status" value="1"/>
</dbReference>
<proteinExistence type="inferred from homology"/>
<dbReference type="EMBL" id="AEDV01000089">
    <property type="protein sequence ID" value="EFN99840.1"/>
    <property type="molecule type" value="Genomic_DNA"/>
</dbReference>
<evidence type="ECO:0008006" key="4">
    <source>
        <dbReference type="Google" id="ProtNLM"/>
    </source>
</evidence>
<evidence type="ECO:0000313" key="3">
    <source>
        <dbReference type="Proteomes" id="UP000003316"/>
    </source>
</evidence>
<reference evidence="2 3" key="1">
    <citation type="submission" date="2010-09" db="EMBL/GenBank/DDBJ databases">
        <authorList>
            <person name="Daugherty S.C."/>
            <person name="Tallon L.J."/>
            <person name="Jones K.M."/>
            <person name="Liu X."/>
            <person name="Kilian M."/>
            <person name="Tettelin H."/>
        </authorList>
    </citation>
    <scope>NUCLEOTIDE SEQUENCE [LARGE SCALE GENOMIC DNA]</scope>
    <source>
        <strain evidence="2 3">SK597</strain>
    </source>
</reference>
<accession>E1LUP3</accession>
<dbReference type="GO" id="GO:0051082">
    <property type="term" value="F:unfolded protein binding"/>
    <property type="evidence" value="ECO:0007669"/>
    <property type="project" value="InterPro"/>
</dbReference>
<protein>
    <recommendedName>
        <fullName evidence="4">Preprotein translocase subunit SecB</fullName>
    </recommendedName>
</protein>
<dbReference type="GO" id="GO:0051262">
    <property type="term" value="P:protein tetramerization"/>
    <property type="evidence" value="ECO:0007669"/>
    <property type="project" value="InterPro"/>
</dbReference>
<dbReference type="Pfam" id="PF02556">
    <property type="entry name" value="SecB"/>
    <property type="match status" value="1"/>
</dbReference>
<dbReference type="RefSeq" id="WP_000342988.1">
    <property type="nucleotide sequence ID" value="NZ_AEDV01000089.1"/>
</dbReference>
<comment type="caution">
    <text evidence="2">The sequence shown here is derived from an EMBL/GenBank/DDBJ whole genome shotgun (WGS) entry which is preliminary data.</text>
</comment>
<dbReference type="Proteomes" id="UP000003316">
    <property type="component" value="Unassembled WGS sequence"/>
</dbReference>
<dbReference type="Gene3D" id="3.10.420.10">
    <property type="entry name" value="SecB-like"/>
    <property type="match status" value="1"/>
</dbReference>
<dbReference type="GO" id="GO:0015031">
    <property type="term" value="P:protein transport"/>
    <property type="evidence" value="ECO:0007669"/>
    <property type="project" value="InterPro"/>
</dbReference>
<dbReference type="InterPro" id="IPR035958">
    <property type="entry name" value="SecB-like_sf"/>
</dbReference>
<evidence type="ECO:0000313" key="2">
    <source>
        <dbReference type="EMBL" id="EFN99840.1"/>
    </source>
</evidence>